<dbReference type="SUPFAM" id="SSF48403">
    <property type="entry name" value="Ankyrin repeat"/>
    <property type="match status" value="1"/>
</dbReference>
<evidence type="ECO:0000313" key="5">
    <source>
        <dbReference type="EMBL" id="MDT0566447.1"/>
    </source>
</evidence>
<comment type="caution">
    <text evidence="5">The sequence shown here is derived from an EMBL/GenBank/DDBJ whole genome shotgun (WGS) entry which is preliminary data.</text>
</comment>
<name>A0ABU2YTA6_9ACTN</name>
<keyword evidence="1" id="KW-0677">Repeat</keyword>
<evidence type="ECO:0000313" key="6">
    <source>
        <dbReference type="Proteomes" id="UP001180737"/>
    </source>
</evidence>
<dbReference type="Pfam" id="PF12796">
    <property type="entry name" value="Ank_2"/>
    <property type="match status" value="1"/>
</dbReference>
<keyword evidence="6" id="KW-1185">Reference proteome</keyword>
<organism evidence="5 6">
    <name type="scientific">Streptomyces gottesmaniae</name>
    <dbReference type="NCBI Taxonomy" id="3075518"/>
    <lineage>
        <taxon>Bacteria</taxon>
        <taxon>Bacillati</taxon>
        <taxon>Actinomycetota</taxon>
        <taxon>Actinomycetes</taxon>
        <taxon>Kitasatosporales</taxon>
        <taxon>Streptomycetaceae</taxon>
        <taxon>Streptomyces</taxon>
    </lineage>
</organism>
<sequence>MDVRGSRGFGGSGLEPLGRAARDDDERSVRALLDDGADVNGRSPGGLTALMLAAGAGAHHAADALRESGAYVALRDEHGRSALDFAEEGAERHPEEPGYLMIVTDLEKYFGRRPGFATTMERAIRFGDPESDIWFRAISTLDGWADDAAVAGAEVALNSPRAPERYFAADLLRSFCLYNASPRDGAHRTRQAAALLRARLAVEDHPAVLGLVIQGLVAQSGFADDAREILRHAGHPHREVRAAVAYAVYASPDASPDVSPAPGGREARTGLEALLALARDPCAEVRGHAVASLSCLFDPAEPVPAVHTALRRALHDPDPSVVHDAACALSELDSGRRLPFRAEQILVRRYLDEPGETRSYARAFRVIERWPRERLWDVRDSLRE</sequence>
<evidence type="ECO:0000256" key="4">
    <source>
        <dbReference type="SAM" id="MobiDB-lite"/>
    </source>
</evidence>
<dbReference type="InterPro" id="IPR016024">
    <property type="entry name" value="ARM-type_fold"/>
</dbReference>
<keyword evidence="2 3" id="KW-0040">ANK repeat</keyword>
<evidence type="ECO:0000256" key="3">
    <source>
        <dbReference type="PROSITE-ProRule" id="PRU00023"/>
    </source>
</evidence>
<dbReference type="EMBL" id="JAVRFJ010000002">
    <property type="protein sequence ID" value="MDT0566447.1"/>
    <property type="molecule type" value="Genomic_DNA"/>
</dbReference>
<dbReference type="Proteomes" id="UP001180737">
    <property type="component" value="Unassembled WGS sequence"/>
</dbReference>
<dbReference type="PROSITE" id="PS50088">
    <property type="entry name" value="ANK_REPEAT"/>
    <property type="match status" value="2"/>
</dbReference>
<dbReference type="InterPro" id="IPR011989">
    <property type="entry name" value="ARM-like"/>
</dbReference>
<gene>
    <name evidence="5" type="ORF">RM704_02960</name>
</gene>
<dbReference type="Gene3D" id="1.25.40.20">
    <property type="entry name" value="Ankyrin repeat-containing domain"/>
    <property type="match status" value="1"/>
</dbReference>
<dbReference type="Gene3D" id="1.25.10.10">
    <property type="entry name" value="Leucine-rich Repeat Variant"/>
    <property type="match status" value="1"/>
</dbReference>
<dbReference type="PANTHER" id="PTHR24171">
    <property type="entry name" value="ANKYRIN REPEAT DOMAIN-CONTAINING PROTEIN 39-RELATED"/>
    <property type="match status" value="1"/>
</dbReference>
<evidence type="ECO:0000256" key="1">
    <source>
        <dbReference type="ARBA" id="ARBA00022737"/>
    </source>
</evidence>
<evidence type="ECO:0000256" key="2">
    <source>
        <dbReference type="ARBA" id="ARBA00023043"/>
    </source>
</evidence>
<proteinExistence type="predicted"/>
<dbReference type="RefSeq" id="WP_107072437.1">
    <property type="nucleotide sequence ID" value="NZ_JAVRFJ010000002.1"/>
</dbReference>
<dbReference type="InterPro" id="IPR002110">
    <property type="entry name" value="Ankyrin_rpt"/>
</dbReference>
<feature type="region of interest" description="Disordered" evidence="4">
    <location>
        <begin position="1"/>
        <end position="25"/>
    </location>
</feature>
<feature type="repeat" description="ANK" evidence="3">
    <location>
        <begin position="12"/>
        <end position="44"/>
    </location>
</feature>
<reference evidence="5" key="1">
    <citation type="submission" date="2024-05" db="EMBL/GenBank/DDBJ databases">
        <title>30 novel species of actinomycetes from the DSMZ collection.</title>
        <authorList>
            <person name="Nouioui I."/>
        </authorList>
    </citation>
    <scope>NUCLEOTIDE SEQUENCE</scope>
    <source>
        <strain evidence="5">DSM 3412</strain>
    </source>
</reference>
<accession>A0ABU2YTA6</accession>
<feature type="repeat" description="ANK" evidence="3">
    <location>
        <begin position="45"/>
        <end position="77"/>
    </location>
</feature>
<dbReference type="Pfam" id="PF13646">
    <property type="entry name" value="HEAT_2"/>
    <property type="match status" value="1"/>
</dbReference>
<dbReference type="PROSITE" id="PS50297">
    <property type="entry name" value="ANK_REP_REGION"/>
    <property type="match status" value="1"/>
</dbReference>
<dbReference type="SUPFAM" id="SSF48371">
    <property type="entry name" value="ARM repeat"/>
    <property type="match status" value="1"/>
</dbReference>
<dbReference type="InterPro" id="IPR036770">
    <property type="entry name" value="Ankyrin_rpt-contain_sf"/>
</dbReference>
<protein>
    <submittedName>
        <fullName evidence="5">Ankyrin repeat domain-containing protein</fullName>
    </submittedName>
</protein>